<feature type="compositionally biased region" description="Basic and acidic residues" evidence="1">
    <location>
        <begin position="149"/>
        <end position="162"/>
    </location>
</feature>
<name>A0A8T8SPC8_9BASI</name>
<sequence length="600" mass="64749">MSQRSAPSISSSTGRQIAALQDEARLIQSDAAGAGEDVGGDAFMAAGEGDHKEDDKDDDADQAASATAHQDHHPLNSYIRGGERPARDVQRDIEQGIMDSLTDPYLPSNAGDQSVHRYPPSLNLPKVYSVKGKAKKARSSSHSADSDEEVRRIVAKDLEEGRPITPEPTKIEDLFSLFEQLTPTSRKTALGRLLPVAKGPNHAESDSETPQAQDNPYRRPVAKAPPPTSTPSSSKHKLSPQGLPSLKKIRHQAPLLGRSDSEPSLIRGRPFQPKAKSTATVDLPSLVVINKLRNSMYVPLWHFTQEGIVEGRARDAHVVHTTTPTIAQLLDSSGPNAQLGQHKKQDPAMSYAEMSSAFKAFDKSMEKVVAEAKGEVKEWLQIEKDAWVDMWSSVRDHPLIGKSGGWAILARYVDLLRHDYYDAPYGYRLDPATWQSDIMARVKMFLDFNSIIEASSSSSGAHQAGHGGNQQASSSSGKSAQKKNKAQGGKQPFSSGASTSPDGLGACFVCGSRVRHNINDCNRVPEGRETAHAKRDASRKLVRASDGTTIICHRFNLSNGCMSTAPSCSAGKHECSICGKTEHGCQGCPAVTKPSQASGL</sequence>
<reference evidence="2" key="2">
    <citation type="journal article" date="2019" name="IMA Fungus">
        <title>Genome sequencing and comparison of five Tilletia species to identify candidate genes for the detection of regulated species infecting wheat.</title>
        <authorList>
            <person name="Nguyen H.D.T."/>
            <person name="Sultana T."/>
            <person name="Kesanakurti P."/>
            <person name="Hambleton S."/>
        </authorList>
    </citation>
    <scope>NUCLEOTIDE SEQUENCE</scope>
    <source>
        <strain evidence="2">DAOMC 238032</strain>
    </source>
</reference>
<feature type="region of interest" description="Disordered" evidence="1">
    <location>
        <begin position="1"/>
        <end position="167"/>
    </location>
</feature>
<dbReference type="AlphaFoldDB" id="A0A8T8SPC8"/>
<organism evidence="2 3">
    <name type="scientific">Tilletia caries</name>
    <name type="common">wheat bunt fungus</name>
    <dbReference type="NCBI Taxonomy" id="13290"/>
    <lineage>
        <taxon>Eukaryota</taxon>
        <taxon>Fungi</taxon>
        <taxon>Dikarya</taxon>
        <taxon>Basidiomycota</taxon>
        <taxon>Ustilaginomycotina</taxon>
        <taxon>Exobasidiomycetes</taxon>
        <taxon>Tilletiales</taxon>
        <taxon>Tilletiaceae</taxon>
        <taxon>Tilletia</taxon>
    </lineage>
</organism>
<feature type="compositionally biased region" description="Basic and acidic residues" evidence="1">
    <location>
        <begin position="81"/>
        <end position="94"/>
    </location>
</feature>
<feature type="region of interest" description="Disordered" evidence="1">
    <location>
        <begin position="457"/>
        <end position="500"/>
    </location>
</feature>
<feature type="region of interest" description="Disordered" evidence="1">
    <location>
        <begin position="197"/>
        <end position="245"/>
    </location>
</feature>
<feature type="compositionally biased region" description="Polar residues" evidence="1">
    <location>
        <begin position="1"/>
        <end position="15"/>
    </location>
</feature>
<proteinExistence type="predicted"/>
<dbReference type="Proteomes" id="UP000077671">
    <property type="component" value="Unassembled WGS sequence"/>
</dbReference>
<evidence type="ECO:0000313" key="3">
    <source>
        <dbReference type="Proteomes" id="UP000077671"/>
    </source>
</evidence>
<feature type="compositionally biased region" description="Low complexity" evidence="1">
    <location>
        <begin position="457"/>
        <end position="479"/>
    </location>
</feature>
<accession>A0A8T8SPC8</accession>
<gene>
    <name evidence="2" type="ORF">A4X03_0g7554</name>
</gene>
<evidence type="ECO:0000313" key="2">
    <source>
        <dbReference type="EMBL" id="KAE8244388.1"/>
    </source>
</evidence>
<comment type="caution">
    <text evidence="2">The sequence shown here is derived from an EMBL/GenBank/DDBJ whole genome shotgun (WGS) entry which is preliminary data.</text>
</comment>
<evidence type="ECO:0000256" key="1">
    <source>
        <dbReference type="SAM" id="MobiDB-lite"/>
    </source>
</evidence>
<reference evidence="2" key="1">
    <citation type="submission" date="2016-04" db="EMBL/GenBank/DDBJ databases">
        <authorList>
            <person name="Nguyen H.D."/>
            <person name="Kesanakurti P."/>
            <person name="Cullis J."/>
            <person name="Levesque C.A."/>
            <person name="Hambleton S."/>
        </authorList>
    </citation>
    <scope>NUCLEOTIDE SEQUENCE</scope>
    <source>
        <strain evidence="2">DAOMC 238032</strain>
    </source>
</reference>
<dbReference type="EMBL" id="LWDD02001837">
    <property type="protein sequence ID" value="KAE8244388.1"/>
    <property type="molecule type" value="Genomic_DNA"/>
</dbReference>
<protein>
    <submittedName>
        <fullName evidence="2">Uncharacterized protein</fullName>
    </submittedName>
</protein>